<feature type="domain" description="Mitochondrial outer membrane protein OM14 C-terminal" evidence="3">
    <location>
        <begin position="126"/>
        <end position="192"/>
    </location>
</feature>
<reference evidence="4" key="1">
    <citation type="journal article" date="2021" name="Open Biol.">
        <title>Shared evolutionary footprints suggest mitochondrial oxidative damage underlies multiple complex I losses in fungi.</title>
        <authorList>
            <person name="Schikora-Tamarit M.A."/>
            <person name="Marcet-Houben M."/>
            <person name="Nosek J."/>
            <person name="Gabaldon T."/>
        </authorList>
    </citation>
    <scope>NUCLEOTIDE SEQUENCE</scope>
    <source>
        <strain evidence="4">CBS6341</strain>
    </source>
</reference>
<evidence type="ECO:0000313" key="4">
    <source>
        <dbReference type="EMBL" id="KAH3679023.1"/>
    </source>
</evidence>
<evidence type="ECO:0000259" key="3">
    <source>
        <dbReference type="Pfam" id="PF17304"/>
    </source>
</evidence>
<evidence type="ECO:0000313" key="5">
    <source>
        <dbReference type="Proteomes" id="UP000769528"/>
    </source>
</evidence>
<dbReference type="OrthoDB" id="3980970at2759"/>
<reference evidence="4" key="2">
    <citation type="submission" date="2021-01" db="EMBL/GenBank/DDBJ databases">
        <authorList>
            <person name="Schikora-Tamarit M.A."/>
        </authorList>
    </citation>
    <scope>NUCLEOTIDE SEQUENCE</scope>
    <source>
        <strain evidence="4">CBS6341</strain>
    </source>
</reference>
<dbReference type="Proteomes" id="UP000769528">
    <property type="component" value="Unassembled WGS sequence"/>
</dbReference>
<dbReference type="GO" id="GO:0005741">
    <property type="term" value="C:mitochondrial outer membrane"/>
    <property type="evidence" value="ECO:0007669"/>
    <property type="project" value="InterPro"/>
</dbReference>
<dbReference type="InterPro" id="IPR039454">
    <property type="entry name" value="OM14"/>
</dbReference>
<keyword evidence="2" id="KW-1133">Transmembrane helix</keyword>
<dbReference type="GO" id="GO:1990593">
    <property type="term" value="F:nascent polypeptide-associated complex binding"/>
    <property type="evidence" value="ECO:0007669"/>
    <property type="project" value="InterPro"/>
</dbReference>
<gene>
    <name evidence="4" type="ORF">WICMUC_001218</name>
</gene>
<evidence type="ECO:0000256" key="2">
    <source>
        <dbReference type="SAM" id="Phobius"/>
    </source>
</evidence>
<keyword evidence="5" id="KW-1185">Reference proteome</keyword>
<dbReference type="Pfam" id="PF17304">
    <property type="entry name" value="OM14_C"/>
    <property type="match status" value="1"/>
</dbReference>
<dbReference type="PANTHER" id="PTHR38402:SF1">
    <property type="entry name" value="MITOCHONDRIAL OUTER MEMBRANE PROTEIN OM14"/>
    <property type="match status" value="1"/>
</dbReference>
<keyword evidence="2" id="KW-0472">Membrane</keyword>
<feature type="compositionally biased region" description="Basic and acidic residues" evidence="1">
    <location>
        <begin position="61"/>
        <end position="74"/>
    </location>
</feature>
<dbReference type="AlphaFoldDB" id="A0A9P8TGT1"/>
<keyword evidence="2" id="KW-0812">Transmembrane</keyword>
<dbReference type="PANTHER" id="PTHR38402">
    <property type="entry name" value="MITOCHONDRIAL OUTER MEMBRANE PROTEIN OM14"/>
    <property type="match status" value="1"/>
</dbReference>
<proteinExistence type="predicted"/>
<dbReference type="EMBL" id="JAEUBF010000390">
    <property type="protein sequence ID" value="KAH3679023.1"/>
    <property type="molecule type" value="Genomic_DNA"/>
</dbReference>
<name>A0A9P8TGT1_9ASCO</name>
<accession>A0A9P8TGT1</accession>
<feature type="region of interest" description="Disordered" evidence="1">
    <location>
        <begin position="1"/>
        <end position="74"/>
    </location>
</feature>
<dbReference type="GO" id="GO:0006626">
    <property type="term" value="P:protein targeting to mitochondrion"/>
    <property type="evidence" value="ECO:0007669"/>
    <property type="project" value="TreeGrafter"/>
</dbReference>
<organism evidence="4 5">
    <name type="scientific">Wickerhamomyces mucosus</name>
    <dbReference type="NCBI Taxonomy" id="1378264"/>
    <lineage>
        <taxon>Eukaryota</taxon>
        <taxon>Fungi</taxon>
        <taxon>Dikarya</taxon>
        <taxon>Ascomycota</taxon>
        <taxon>Saccharomycotina</taxon>
        <taxon>Saccharomycetes</taxon>
        <taxon>Phaffomycetales</taxon>
        <taxon>Wickerhamomycetaceae</taxon>
        <taxon>Wickerhamomyces</taxon>
    </lineage>
</organism>
<feature type="transmembrane region" description="Helical" evidence="2">
    <location>
        <begin position="165"/>
        <end position="187"/>
    </location>
</feature>
<dbReference type="InterPro" id="IPR039453">
    <property type="entry name" value="OM14_C"/>
</dbReference>
<comment type="caution">
    <text evidence="4">The sequence shown here is derived from an EMBL/GenBank/DDBJ whole genome shotgun (WGS) entry which is preliminary data.</text>
</comment>
<sequence>MSYAEEASKAAPSGEIPKIPSPPELNSTNDPKGSVSIVEQENDQESSFGGKAKGGKKTHQIKKDFPKLGEEAHQKEKEIAEKLKKEYDESQSILLKYYNKITGKLSQLSSNIYNSSINFTVNAKDELQNPVVATQTAVTIAGVGALIFGIQERSRIFGNKTDNEITAILSGLAGLVVLDGILFKRFYSKYDKTSKK</sequence>
<protein>
    <recommendedName>
        <fullName evidence="3">Mitochondrial outer membrane protein OM14 C-terminal domain-containing protein</fullName>
    </recommendedName>
</protein>
<evidence type="ECO:0000256" key="1">
    <source>
        <dbReference type="SAM" id="MobiDB-lite"/>
    </source>
</evidence>